<reference evidence="3" key="1">
    <citation type="submission" date="2017-02" db="UniProtKB">
        <authorList>
            <consortium name="WormBaseParasite"/>
        </authorList>
    </citation>
    <scope>IDENTIFICATION</scope>
</reference>
<dbReference type="AlphaFoldDB" id="A0A0N4VWP5"/>
<name>A0A0N4VWP5_HAEPC</name>
<dbReference type="WBParaSite" id="HPLM_0000171501-mRNA-1">
    <property type="protein sequence ID" value="HPLM_0000171501-mRNA-1"/>
    <property type="gene ID" value="HPLM_0000171501"/>
</dbReference>
<reference evidence="1 2" key="2">
    <citation type="submission" date="2018-11" db="EMBL/GenBank/DDBJ databases">
        <authorList>
            <consortium name="Pathogen Informatics"/>
        </authorList>
    </citation>
    <scope>NUCLEOTIDE SEQUENCE [LARGE SCALE GENOMIC DNA]</scope>
    <source>
        <strain evidence="1 2">MHpl1</strain>
    </source>
</reference>
<dbReference type="Proteomes" id="UP000268014">
    <property type="component" value="Unassembled WGS sequence"/>
</dbReference>
<evidence type="ECO:0000313" key="1">
    <source>
        <dbReference type="EMBL" id="VDO10939.1"/>
    </source>
</evidence>
<evidence type="ECO:0000313" key="3">
    <source>
        <dbReference type="WBParaSite" id="HPLM_0000171501-mRNA-1"/>
    </source>
</evidence>
<organism evidence="3">
    <name type="scientific">Haemonchus placei</name>
    <name type="common">Barber's pole worm</name>
    <dbReference type="NCBI Taxonomy" id="6290"/>
    <lineage>
        <taxon>Eukaryota</taxon>
        <taxon>Metazoa</taxon>
        <taxon>Ecdysozoa</taxon>
        <taxon>Nematoda</taxon>
        <taxon>Chromadorea</taxon>
        <taxon>Rhabditida</taxon>
        <taxon>Rhabditina</taxon>
        <taxon>Rhabditomorpha</taxon>
        <taxon>Strongyloidea</taxon>
        <taxon>Trichostrongylidae</taxon>
        <taxon>Haemonchus</taxon>
    </lineage>
</organism>
<proteinExistence type="predicted"/>
<sequence length="42" mass="4673">MFVFIGSIDNLGKYGEQDGVNLNISFKGTVSNKFRVPFFDGN</sequence>
<accession>A0A0N4VWP5</accession>
<evidence type="ECO:0000313" key="2">
    <source>
        <dbReference type="Proteomes" id="UP000268014"/>
    </source>
</evidence>
<dbReference type="EMBL" id="UZAF01002533">
    <property type="protein sequence ID" value="VDO10939.1"/>
    <property type="molecule type" value="Genomic_DNA"/>
</dbReference>
<gene>
    <name evidence="1" type="ORF">HPLM_LOCUS1712</name>
</gene>
<keyword evidence="2" id="KW-1185">Reference proteome</keyword>
<protein>
    <submittedName>
        <fullName evidence="3">CIA30 domain-containing protein</fullName>
    </submittedName>
</protein>